<keyword evidence="4" id="KW-1185">Reference proteome</keyword>
<evidence type="ECO:0000313" key="4">
    <source>
        <dbReference type="Proteomes" id="UP000292082"/>
    </source>
</evidence>
<evidence type="ECO:0000256" key="2">
    <source>
        <dbReference type="SAM" id="Phobius"/>
    </source>
</evidence>
<proteinExistence type="predicted"/>
<keyword evidence="2" id="KW-1133">Transmembrane helix</keyword>
<feature type="region of interest" description="Disordered" evidence="1">
    <location>
        <begin position="108"/>
        <end position="143"/>
    </location>
</feature>
<accession>A0A4Q9NMP2</accession>
<dbReference type="EMBL" id="ML145164">
    <property type="protein sequence ID" value="TBU55719.1"/>
    <property type="molecule type" value="Genomic_DNA"/>
</dbReference>
<evidence type="ECO:0000313" key="3">
    <source>
        <dbReference type="EMBL" id="TBU55719.1"/>
    </source>
</evidence>
<evidence type="ECO:0000256" key="1">
    <source>
        <dbReference type="SAM" id="MobiDB-lite"/>
    </source>
</evidence>
<feature type="compositionally biased region" description="Low complexity" evidence="1">
    <location>
        <begin position="122"/>
        <end position="139"/>
    </location>
</feature>
<organism evidence="3 4">
    <name type="scientific">Dichomitus squalens</name>
    <dbReference type="NCBI Taxonomy" id="114155"/>
    <lineage>
        <taxon>Eukaryota</taxon>
        <taxon>Fungi</taxon>
        <taxon>Dikarya</taxon>
        <taxon>Basidiomycota</taxon>
        <taxon>Agaricomycotina</taxon>
        <taxon>Agaricomycetes</taxon>
        <taxon>Polyporales</taxon>
        <taxon>Polyporaceae</taxon>
        <taxon>Dichomitus</taxon>
    </lineage>
</organism>
<dbReference type="AlphaFoldDB" id="A0A4Q9NMP2"/>
<protein>
    <submittedName>
        <fullName evidence="3">Uncharacterized protein</fullName>
    </submittedName>
</protein>
<gene>
    <name evidence="3" type="ORF">BD310DRAFT_825257</name>
</gene>
<feature type="transmembrane region" description="Helical" evidence="2">
    <location>
        <begin position="234"/>
        <end position="254"/>
    </location>
</feature>
<name>A0A4Q9NMP2_9APHY</name>
<keyword evidence="2" id="KW-0812">Transmembrane</keyword>
<feature type="region of interest" description="Disordered" evidence="1">
    <location>
        <begin position="1"/>
        <end position="23"/>
    </location>
</feature>
<keyword evidence="2" id="KW-0472">Membrane</keyword>
<feature type="compositionally biased region" description="Polar residues" evidence="1">
    <location>
        <begin position="1"/>
        <end position="13"/>
    </location>
</feature>
<reference evidence="3 4" key="1">
    <citation type="submission" date="2019-01" db="EMBL/GenBank/DDBJ databases">
        <title>Draft genome sequences of three monokaryotic isolates of the white-rot basidiomycete fungus Dichomitus squalens.</title>
        <authorList>
            <consortium name="DOE Joint Genome Institute"/>
            <person name="Lopez S.C."/>
            <person name="Andreopoulos B."/>
            <person name="Pangilinan J."/>
            <person name="Lipzen A."/>
            <person name="Riley R."/>
            <person name="Ahrendt S."/>
            <person name="Ng V."/>
            <person name="Barry K."/>
            <person name="Daum C."/>
            <person name="Grigoriev I.V."/>
            <person name="Hilden K.S."/>
            <person name="Makela M.R."/>
            <person name="de Vries R.P."/>
        </authorList>
    </citation>
    <scope>NUCLEOTIDE SEQUENCE [LARGE SCALE GENOMIC DNA]</scope>
    <source>
        <strain evidence="3 4">CBS 464.89</strain>
    </source>
</reference>
<dbReference type="Proteomes" id="UP000292082">
    <property type="component" value="Unassembled WGS sequence"/>
</dbReference>
<feature type="transmembrane region" description="Helical" evidence="2">
    <location>
        <begin position="177"/>
        <end position="196"/>
    </location>
</feature>
<sequence>MSSAALFGQTSATPVPDPDASPKRVRRTIIATGPPPSITSHYSTGPSSTHCTTTMFSKTSSSSYHAQMNSADRTVTITLPTSPHPNPSQAAEIAAFQYQQELLADFFSGGAAPRPRPPPPASSSDHSSQITSQASSYGSTGKKSKWGSVLVERDAAKVKASAVTNVYPEPTTLSKRMFQFGFACPLLWLIGAVFLFRPPRPRIEHEGLPVNSAEERGRRIAVYELAEERWARRCLWASVATVVIVSAVVIGAVLGTRSH</sequence>